<organism evidence="5 6">
    <name type="scientific">Rhizobium lusitanum</name>
    <dbReference type="NCBI Taxonomy" id="293958"/>
    <lineage>
        <taxon>Bacteria</taxon>
        <taxon>Pseudomonadati</taxon>
        <taxon>Pseudomonadota</taxon>
        <taxon>Alphaproteobacteria</taxon>
        <taxon>Hyphomicrobiales</taxon>
        <taxon>Rhizobiaceae</taxon>
        <taxon>Rhizobium/Agrobacterium group</taxon>
        <taxon>Rhizobium</taxon>
    </lineage>
</organism>
<dbReference type="RefSeq" id="WP_163992660.1">
    <property type="nucleotide sequence ID" value="NZ_WUEY01000023.1"/>
</dbReference>
<dbReference type="SUPFAM" id="SSF46689">
    <property type="entry name" value="Homeodomain-like"/>
    <property type="match status" value="1"/>
</dbReference>
<dbReference type="Gene3D" id="1.10.10.60">
    <property type="entry name" value="Homeodomain-like"/>
    <property type="match status" value="1"/>
</dbReference>
<dbReference type="GO" id="GO:0043565">
    <property type="term" value="F:sequence-specific DNA binding"/>
    <property type="evidence" value="ECO:0007669"/>
    <property type="project" value="InterPro"/>
</dbReference>
<proteinExistence type="predicted"/>
<comment type="caution">
    <text evidence="5">The sequence shown here is derived from an EMBL/GenBank/DDBJ whole genome shotgun (WGS) entry which is preliminary data.</text>
</comment>
<keyword evidence="3" id="KW-0804">Transcription</keyword>
<dbReference type="PRINTS" id="PR00032">
    <property type="entry name" value="HTHARAC"/>
</dbReference>
<gene>
    <name evidence="5" type="ORF">GR212_30595</name>
</gene>
<dbReference type="InterPro" id="IPR020449">
    <property type="entry name" value="Tscrpt_reg_AraC-type_HTH"/>
</dbReference>
<evidence type="ECO:0000313" key="5">
    <source>
        <dbReference type="EMBL" id="NEI73910.1"/>
    </source>
</evidence>
<dbReference type="Pfam" id="PF12833">
    <property type="entry name" value="HTH_18"/>
    <property type="match status" value="1"/>
</dbReference>
<dbReference type="InterPro" id="IPR009057">
    <property type="entry name" value="Homeodomain-like_sf"/>
</dbReference>
<keyword evidence="2" id="KW-0238">DNA-binding</keyword>
<dbReference type="AlphaFoldDB" id="A0A6L9UJ53"/>
<dbReference type="SMART" id="SM00342">
    <property type="entry name" value="HTH_ARAC"/>
    <property type="match status" value="1"/>
</dbReference>
<keyword evidence="1" id="KW-0805">Transcription regulation</keyword>
<evidence type="ECO:0000256" key="1">
    <source>
        <dbReference type="ARBA" id="ARBA00023015"/>
    </source>
</evidence>
<reference evidence="5 6" key="1">
    <citation type="submission" date="2019-12" db="EMBL/GenBank/DDBJ databases">
        <title>Rhizobium genotypes associated with high levels of biological nitrogen fixation by grain legumes in a temperate-maritime cropping system.</title>
        <authorList>
            <person name="Maluk M."/>
            <person name="Francesc Ferrando Molina F."/>
            <person name="Lopez Del Egido L."/>
            <person name="Lafos M."/>
            <person name="Langarica-Fuentes A."/>
            <person name="Gebre Yohannes G."/>
            <person name="Young M.W."/>
            <person name="Martin P."/>
            <person name="Gantlett R."/>
            <person name="Kenicer G."/>
            <person name="Hawes C."/>
            <person name="Begg G.S."/>
            <person name="Quilliam R.S."/>
            <person name="Squire G.R."/>
            <person name="Poole P.S."/>
            <person name="Young P.W."/>
            <person name="Iannetta P.M."/>
            <person name="James E.K."/>
        </authorList>
    </citation>
    <scope>NUCLEOTIDE SEQUENCE [LARGE SCALE GENOMIC DNA]</scope>
    <source>
        <strain evidence="5 6">JHI1118</strain>
    </source>
</reference>
<dbReference type="GO" id="GO:0003700">
    <property type="term" value="F:DNA-binding transcription factor activity"/>
    <property type="evidence" value="ECO:0007669"/>
    <property type="project" value="InterPro"/>
</dbReference>
<dbReference type="InterPro" id="IPR050204">
    <property type="entry name" value="AraC_XylS_family_regulators"/>
</dbReference>
<name>A0A6L9UJ53_9HYPH</name>
<protein>
    <submittedName>
        <fullName evidence="5">Helix-turn-helix domain-containing protein</fullName>
    </submittedName>
</protein>
<dbReference type="Proteomes" id="UP000483035">
    <property type="component" value="Unassembled WGS sequence"/>
</dbReference>
<sequence>MQSLVAPVHIPVPVEVLEAEIRKVCGAFSLEPALSSGIVAGDVATRRIGLFETAIVGLDASKHVERGTKAIRQDPGEHFFLLIQDAGHCRVEQNGQVAHLDPGDMFLVDSVRPSRFSYGGIRSSQVSIHLPREEMVHRFGDAFVGGISISRSDPLWLAMRAVVTKMLDGPAAQPQLGEAFLCLMGAYLQSARGTAAPETLLSRALALIDRYGADPAFGPRELAGRLNVSERMLQRHFQALGETPGHRLLNRRLEIAHSRLCARAADMAGDGIAAIAYDAGFNDLSYFYREFRKKYGMTPGAATRCH</sequence>
<evidence type="ECO:0000256" key="2">
    <source>
        <dbReference type="ARBA" id="ARBA00023125"/>
    </source>
</evidence>
<evidence type="ECO:0000313" key="6">
    <source>
        <dbReference type="Proteomes" id="UP000483035"/>
    </source>
</evidence>
<dbReference type="Pfam" id="PF14525">
    <property type="entry name" value="AraC_binding_2"/>
    <property type="match status" value="1"/>
</dbReference>
<dbReference type="InterPro" id="IPR018060">
    <property type="entry name" value="HTH_AraC"/>
</dbReference>
<accession>A0A6L9UJ53</accession>
<evidence type="ECO:0000256" key="3">
    <source>
        <dbReference type="ARBA" id="ARBA00023163"/>
    </source>
</evidence>
<dbReference type="EMBL" id="WUEY01000023">
    <property type="protein sequence ID" value="NEI73910.1"/>
    <property type="molecule type" value="Genomic_DNA"/>
</dbReference>
<dbReference type="PANTHER" id="PTHR46796">
    <property type="entry name" value="HTH-TYPE TRANSCRIPTIONAL ACTIVATOR RHAS-RELATED"/>
    <property type="match status" value="1"/>
</dbReference>
<dbReference type="InterPro" id="IPR035418">
    <property type="entry name" value="AraC-bd_2"/>
</dbReference>
<dbReference type="PROSITE" id="PS01124">
    <property type="entry name" value="HTH_ARAC_FAMILY_2"/>
    <property type="match status" value="1"/>
</dbReference>
<feature type="domain" description="HTH araC/xylS-type" evidence="4">
    <location>
        <begin position="202"/>
        <end position="305"/>
    </location>
</feature>
<dbReference type="PANTHER" id="PTHR46796:SF6">
    <property type="entry name" value="ARAC SUBFAMILY"/>
    <property type="match status" value="1"/>
</dbReference>
<evidence type="ECO:0000259" key="4">
    <source>
        <dbReference type="PROSITE" id="PS01124"/>
    </source>
</evidence>